<name>A0AAV7YTY8_9EUKA</name>
<feature type="transmembrane region" description="Helical" evidence="14">
    <location>
        <begin position="353"/>
        <end position="371"/>
    </location>
</feature>
<feature type="domain" description="Phospholipid/glycerol acyltransferase" evidence="15">
    <location>
        <begin position="226"/>
        <end position="336"/>
    </location>
</feature>
<evidence type="ECO:0000256" key="4">
    <source>
        <dbReference type="ARBA" id="ARBA00022516"/>
    </source>
</evidence>
<comment type="similarity">
    <text evidence="3">Belongs to the 1-acyl-sn-glycerol-3-phosphate acyltransferase family.</text>
</comment>
<feature type="compositionally biased region" description="Polar residues" evidence="13">
    <location>
        <begin position="15"/>
        <end position="28"/>
    </location>
</feature>
<feature type="transmembrane region" description="Helical" evidence="14">
    <location>
        <begin position="164"/>
        <end position="184"/>
    </location>
</feature>
<evidence type="ECO:0000256" key="9">
    <source>
        <dbReference type="ARBA" id="ARBA00023136"/>
    </source>
</evidence>
<evidence type="ECO:0000313" key="16">
    <source>
        <dbReference type="EMBL" id="KAJ3433228.1"/>
    </source>
</evidence>
<dbReference type="SUPFAM" id="SSF69593">
    <property type="entry name" value="Glycerol-3-phosphate (1)-acyltransferase"/>
    <property type="match status" value="1"/>
</dbReference>
<evidence type="ECO:0000256" key="3">
    <source>
        <dbReference type="ARBA" id="ARBA00008655"/>
    </source>
</evidence>
<evidence type="ECO:0000256" key="13">
    <source>
        <dbReference type="SAM" id="MobiDB-lite"/>
    </source>
</evidence>
<proteinExistence type="inferred from homology"/>
<dbReference type="InterPro" id="IPR002123">
    <property type="entry name" value="Plipid/glycerol_acylTrfase"/>
</dbReference>
<dbReference type="GO" id="GO:0019432">
    <property type="term" value="P:triglyceride biosynthetic process"/>
    <property type="evidence" value="ECO:0007669"/>
    <property type="project" value="TreeGrafter"/>
</dbReference>
<keyword evidence="11" id="KW-1208">Phospholipid metabolism</keyword>
<dbReference type="EMBL" id="JANTQA010000047">
    <property type="protein sequence ID" value="KAJ3433228.1"/>
    <property type="molecule type" value="Genomic_DNA"/>
</dbReference>
<evidence type="ECO:0000256" key="7">
    <source>
        <dbReference type="ARBA" id="ARBA00022989"/>
    </source>
</evidence>
<dbReference type="PANTHER" id="PTHR23063">
    <property type="entry name" value="PHOSPHOLIPID ACYLTRANSFERASE"/>
    <property type="match status" value="1"/>
</dbReference>
<reference evidence="16" key="1">
    <citation type="submission" date="2022-08" db="EMBL/GenBank/DDBJ databases">
        <title>Novel sulphate-reducing endosymbionts in the free-living metamonad Anaeramoeba.</title>
        <authorList>
            <person name="Jerlstrom-Hultqvist J."/>
            <person name="Cepicka I."/>
            <person name="Gallot-Lavallee L."/>
            <person name="Salas-Leiva D."/>
            <person name="Curtis B.A."/>
            <person name="Zahonova K."/>
            <person name="Pipaliya S."/>
            <person name="Dacks J."/>
            <person name="Roger A.J."/>
        </authorList>
    </citation>
    <scope>NUCLEOTIDE SEQUENCE</scope>
    <source>
        <strain evidence="16">Busselton2</strain>
    </source>
</reference>
<keyword evidence="4" id="KW-0444">Lipid biosynthesis</keyword>
<comment type="subcellular location">
    <subcellularLocation>
        <location evidence="1">Membrane</location>
    </subcellularLocation>
</comment>
<keyword evidence="5" id="KW-0808">Transferase</keyword>
<evidence type="ECO:0000256" key="12">
    <source>
        <dbReference type="ARBA" id="ARBA00023315"/>
    </source>
</evidence>
<keyword evidence="12 16" id="KW-0012">Acyltransferase</keyword>
<evidence type="ECO:0000256" key="6">
    <source>
        <dbReference type="ARBA" id="ARBA00022692"/>
    </source>
</evidence>
<feature type="transmembrane region" description="Helical" evidence="14">
    <location>
        <begin position="140"/>
        <end position="158"/>
    </location>
</feature>
<dbReference type="GO" id="GO:0004366">
    <property type="term" value="F:glycerol-3-phosphate O-acyltransferase activity"/>
    <property type="evidence" value="ECO:0007669"/>
    <property type="project" value="TreeGrafter"/>
</dbReference>
<evidence type="ECO:0000256" key="11">
    <source>
        <dbReference type="ARBA" id="ARBA00023264"/>
    </source>
</evidence>
<dbReference type="PANTHER" id="PTHR23063:SF2">
    <property type="entry name" value="GLYCEROL-3-PHOSPHATE ACYLTRANSFERASE 4, ISOFORM D-RELATED"/>
    <property type="match status" value="1"/>
</dbReference>
<comment type="pathway">
    <text evidence="2">Lipid metabolism.</text>
</comment>
<feature type="region of interest" description="Disordered" evidence="13">
    <location>
        <begin position="1"/>
        <end position="42"/>
    </location>
</feature>
<dbReference type="SMART" id="SM00563">
    <property type="entry name" value="PlsC"/>
    <property type="match status" value="1"/>
</dbReference>
<protein>
    <submittedName>
        <fullName evidence="16">Acyltransferase-like</fullName>
    </submittedName>
</protein>
<dbReference type="GO" id="GO:0016020">
    <property type="term" value="C:membrane"/>
    <property type="evidence" value="ECO:0007669"/>
    <property type="project" value="UniProtKB-SubCell"/>
</dbReference>
<organism evidence="16 17">
    <name type="scientific">Anaeramoeba flamelloides</name>
    <dbReference type="NCBI Taxonomy" id="1746091"/>
    <lineage>
        <taxon>Eukaryota</taxon>
        <taxon>Metamonada</taxon>
        <taxon>Anaeramoebidae</taxon>
        <taxon>Anaeramoeba</taxon>
    </lineage>
</organism>
<comment type="caution">
    <text evidence="16">The sequence shown here is derived from an EMBL/GenBank/DDBJ whole genome shotgun (WGS) entry which is preliminary data.</text>
</comment>
<dbReference type="Proteomes" id="UP001146793">
    <property type="component" value="Unassembled WGS sequence"/>
</dbReference>
<keyword evidence="10" id="KW-0594">Phospholipid biosynthesis</keyword>
<evidence type="ECO:0000256" key="10">
    <source>
        <dbReference type="ARBA" id="ARBA00023209"/>
    </source>
</evidence>
<accession>A0AAV7YTY8</accession>
<keyword evidence="6 14" id="KW-0812">Transmembrane</keyword>
<dbReference type="GO" id="GO:0005783">
    <property type="term" value="C:endoplasmic reticulum"/>
    <property type="evidence" value="ECO:0007669"/>
    <property type="project" value="TreeGrafter"/>
</dbReference>
<keyword evidence="9 14" id="KW-0472">Membrane</keyword>
<sequence length="476" mass="54347">MSISQSDVEQALEELSSQETPLFSQVSYESGDETSDSESLEKIPRSKSYVKLSQGVQGRSIRYGTQMGGPGKSELTFIQKRFERTMPGRLLHGLRNEDSKEKIKGDFFEAISFVKRGMQKIVADDFTAAFQEKKPKAWNFEWYLFFTWVLGVVLRYAILLPIRILIFASGILLASLIASTTFIFRNNKMKAFLNKLAFKIFTEGCVLSWHATVAYHGNVPKNFRNTVIVANHTTMIDAVLMMRRQLVSIVGQHHVGLAGLVQDTILSPLEPIWFERGAQKDRKQTVRKIKKHLQTSNIPILLFPEGTCVNNEYCVMFKKGAFELDATIIPVAIRYNKIFVDAFWNSRKKSLPIYLLGVMASWGLVADIYFLDPMTKQENETPIQFAERVKNVIAKKAKLKNVSWDGYLKYIKLSDKFKDGRSQVLGAYLKRKFQVSKMKSNTANSEFDENPNSRLIKNRLGLSITSPNEFEKKKIK</sequence>
<evidence type="ECO:0000256" key="8">
    <source>
        <dbReference type="ARBA" id="ARBA00023098"/>
    </source>
</evidence>
<dbReference type="AlphaFoldDB" id="A0AAV7YTY8"/>
<evidence type="ECO:0000313" key="17">
    <source>
        <dbReference type="Proteomes" id="UP001146793"/>
    </source>
</evidence>
<dbReference type="InterPro" id="IPR045252">
    <property type="entry name" value="LPCAT1-like"/>
</dbReference>
<evidence type="ECO:0000256" key="1">
    <source>
        <dbReference type="ARBA" id="ARBA00004370"/>
    </source>
</evidence>
<gene>
    <name evidence="16" type="ORF">M0812_22181</name>
</gene>
<dbReference type="GO" id="GO:0008654">
    <property type="term" value="P:phospholipid biosynthetic process"/>
    <property type="evidence" value="ECO:0007669"/>
    <property type="project" value="UniProtKB-KW"/>
</dbReference>
<dbReference type="Pfam" id="PF01553">
    <property type="entry name" value="Acyltransferase"/>
    <property type="match status" value="1"/>
</dbReference>
<evidence type="ECO:0000259" key="15">
    <source>
        <dbReference type="SMART" id="SM00563"/>
    </source>
</evidence>
<evidence type="ECO:0000256" key="5">
    <source>
        <dbReference type="ARBA" id="ARBA00022679"/>
    </source>
</evidence>
<evidence type="ECO:0000256" key="14">
    <source>
        <dbReference type="SAM" id="Phobius"/>
    </source>
</evidence>
<keyword evidence="7 14" id="KW-1133">Transmembrane helix</keyword>
<evidence type="ECO:0000256" key="2">
    <source>
        <dbReference type="ARBA" id="ARBA00005189"/>
    </source>
</evidence>
<keyword evidence="8" id="KW-0443">Lipid metabolism</keyword>
<dbReference type="CDD" id="cd07991">
    <property type="entry name" value="LPLAT_LPCAT1-like"/>
    <property type="match status" value="1"/>
</dbReference>